<organism evidence="2 3">
    <name type="scientific">Salvia divinorum</name>
    <name type="common">Maria pastora</name>
    <name type="synonym">Diviner's sage</name>
    <dbReference type="NCBI Taxonomy" id="28513"/>
    <lineage>
        <taxon>Eukaryota</taxon>
        <taxon>Viridiplantae</taxon>
        <taxon>Streptophyta</taxon>
        <taxon>Embryophyta</taxon>
        <taxon>Tracheophyta</taxon>
        <taxon>Spermatophyta</taxon>
        <taxon>Magnoliopsida</taxon>
        <taxon>eudicotyledons</taxon>
        <taxon>Gunneridae</taxon>
        <taxon>Pentapetalae</taxon>
        <taxon>asterids</taxon>
        <taxon>lamiids</taxon>
        <taxon>Lamiales</taxon>
        <taxon>Lamiaceae</taxon>
        <taxon>Nepetoideae</taxon>
        <taxon>Mentheae</taxon>
        <taxon>Salviinae</taxon>
        <taxon>Salvia</taxon>
        <taxon>Salvia subgen. Calosphace</taxon>
    </lineage>
</organism>
<gene>
    <name evidence="2" type="ORF">AAHA92_20449</name>
</gene>
<dbReference type="EMBL" id="JBEAFC010000008">
    <property type="protein sequence ID" value="KAL1543482.1"/>
    <property type="molecule type" value="Genomic_DNA"/>
</dbReference>
<protein>
    <recommendedName>
        <fullName evidence="4">DUF4378 domain-containing protein</fullName>
    </recommendedName>
</protein>
<dbReference type="AlphaFoldDB" id="A0ABD1GHN5"/>
<evidence type="ECO:0000313" key="3">
    <source>
        <dbReference type="Proteomes" id="UP001567538"/>
    </source>
</evidence>
<dbReference type="Proteomes" id="UP001567538">
    <property type="component" value="Unassembled WGS sequence"/>
</dbReference>
<feature type="region of interest" description="Disordered" evidence="1">
    <location>
        <begin position="136"/>
        <end position="158"/>
    </location>
</feature>
<evidence type="ECO:0000313" key="2">
    <source>
        <dbReference type="EMBL" id="KAL1543482.1"/>
    </source>
</evidence>
<evidence type="ECO:0000256" key="1">
    <source>
        <dbReference type="SAM" id="MobiDB-lite"/>
    </source>
</evidence>
<name>A0ABD1GHN5_SALDI</name>
<comment type="caution">
    <text evidence="2">The sequence shown here is derived from an EMBL/GenBank/DDBJ whole genome shotgun (WGS) entry which is preliminary data.</text>
</comment>
<proteinExistence type="predicted"/>
<keyword evidence="3" id="KW-1185">Reference proteome</keyword>
<evidence type="ECO:0008006" key="4">
    <source>
        <dbReference type="Google" id="ProtNLM"/>
    </source>
</evidence>
<reference evidence="2 3" key="1">
    <citation type="submission" date="2024-06" db="EMBL/GenBank/DDBJ databases">
        <title>A chromosome level genome sequence of Diviner's sage (Salvia divinorum).</title>
        <authorList>
            <person name="Ford S.A."/>
            <person name="Ro D.-K."/>
            <person name="Ness R.W."/>
            <person name="Phillips M.A."/>
        </authorList>
    </citation>
    <scope>NUCLEOTIDE SEQUENCE [LARGE SCALE GENOMIC DNA]</scope>
    <source>
        <strain evidence="2">SAF-2024a</strain>
        <tissue evidence="2">Leaf</tissue>
    </source>
</reference>
<sequence>MAFLAQESTKFPRIQQNFAPLEHRPMLLKDFLNDDTASSSVSNKSTAVSSRSNKPHIVLLRSWSRRAAATKISAVHKVIKLLQFASSKSRPRTISRKLTNKWVKADDSDIVVGVPEVKVKVKDILRWRSFRDLSEDEPRPLDFPPSPHRRATSSAAATTTSCSKRSSWCDSDFTAEELPPWGGENEEFSTFKNPKGDWASFEEYEQQSPVSVLDSPFQQLQEFTHFHPILESVQSVDSKCSLPRRTQETTALKGEIAIYEEKARQLLSQVEEDDEEHCHASEDEALLDFFVDELSRNGRLNDDEFDSELLRIAKSWMRGELEESYEWEVEEERDSFVKEMERGFCWTKFEEERQELCEEVEVGVLNCLLDDLVAGFLC</sequence>
<dbReference type="PANTHER" id="PTHR33623">
    <property type="entry name" value="OS04G0572500 PROTEIN"/>
    <property type="match status" value="1"/>
</dbReference>
<accession>A0ABD1GHN5</accession>
<dbReference type="PANTHER" id="PTHR33623:SF17">
    <property type="entry name" value="DUF4378 DOMAIN-CONTAINING PROTEIN"/>
    <property type="match status" value="1"/>
</dbReference>